<accession>A0A0D2JQE2</accession>
<feature type="transmembrane region" description="Helical" evidence="12">
    <location>
        <begin position="644"/>
        <end position="662"/>
    </location>
</feature>
<evidence type="ECO:0000256" key="5">
    <source>
        <dbReference type="ARBA" id="ARBA00022729"/>
    </source>
</evidence>
<feature type="transmembrane region" description="Helical" evidence="12">
    <location>
        <begin position="748"/>
        <end position="772"/>
    </location>
</feature>
<keyword evidence="10" id="KW-0325">Glycoprotein</keyword>
<dbReference type="Pfam" id="PF16414">
    <property type="entry name" value="NPC1_N"/>
    <property type="match status" value="1"/>
</dbReference>
<dbReference type="Pfam" id="PF22314">
    <property type="entry name" value="NPC1_MLD"/>
    <property type="match status" value="1"/>
</dbReference>
<evidence type="ECO:0000256" key="7">
    <source>
        <dbReference type="ARBA" id="ARBA00023055"/>
    </source>
</evidence>
<keyword evidence="3" id="KW-0813">Transport</keyword>
<feature type="region of interest" description="Disordered" evidence="11">
    <location>
        <begin position="891"/>
        <end position="938"/>
    </location>
</feature>
<evidence type="ECO:0000256" key="12">
    <source>
        <dbReference type="SAM" id="Phobius"/>
    </source>
</evidence>
<dbReference type="STRING" id="145388.A0A0D2JQE2"/>
<feature type="transmembrane region" description="Helical" evidence="12">
    <location>
        <begin position="784"/>
        <end position="810"/>
    </location>
</feature>
<evidence type="ECO:0000256" key="3">
    <source>
        <dbReference type="ARBA" id="ARBA00022448"/>
    </source>
</evidence>
<evidence type="ECO:0000313" key="14">
    <source>
        <dbReference type="EMBL" id="KIZ01298.1"/>
    </source>
</evidence>
<dbReference type="RefSeq" id="XP_013900317.1">
    <property type="nucleotide sequence ID" value="XM_014044863.1"/>
</dbReference>
<evidence type="ECO:0000259" key="13">
    <source>
        <dbReference type="PROSITE" id="PS50156"/>
    </source>
</evidence>
<sequence length="1188" mass="124747">MYDVCGHRADGDTLNCANNTRAVSPTGELALTLQATCPTLWSELGGMNGTYCCTPKQVEVLASSTQRALPFIVGCPACQHNFVHLWCLLTCSPDQATFTNVTDVQAAADTNATVVKEVAVWLDDGLSRSLYDSCKDVKFGAANLPAMTFIGGGAKTPQAWLDFLGEVKDKRVPPVGSPFQLNFNPNASSPGAEGGGPPEGISPARGALPSCGDAALTCSCADCPAAPGCAMPPPGPPPGARGCRAGAVSCWDLLLILTYAGLALGVVGTFMFRRRLRELQDREARLFGPTEPLLAAIQEEEDGLPLSSGAAGGGDSFSARRVGGGRNGGGGGGGGGFDALGAEEDDSEPLPGDEHYPWLERQLQKAYRRHGELCARRPLHVIAAGVLLIAFCLFGLLRFRLETDPLMLWVGPGSQAARDKAAYEASFGPFYRVEQLILTTTADSASKYVTQSGLPSIVTEANIRLLFDIQAEVDAITAPYPGPDGPPEEANATLSSVCFKPFGSACATQSILQYWHMDRAFYDAEMAKGPYSSTRLSPDFCFGHWYTQCRSAFEAPMDPHVVLGGFPTGPAFRNYSADATSFVVTYPVDSAPANRQAALAWEARFIDLAKGRLTQMAERANLTLAFSSERSVQDELARESYTDASVVAASYAVMLGYVALALSSLPPARQALQLLVLSRGALGLGGVLIVLASVAGGTGLASLFGVWSTLISLEVIPFLVLAVGVDNMFVLAHALARQDPKLPLPVRTGLALGAAGPSITLAASCEVLAFGLGALLTPMPAVRNFSVCAALAVLLDFVLQVTVFVALLALDTRRMEQRRLDCFPCVRVPYLDERGHWVHDALESDAEDDAAAPPAGGGWAAAFGAPRPAASAAGPGAYEYQEEENAYFAPQPLLGGDRGGGEHASNGGDGGGGADGGRAHEAAARGRGRGSGRPAAPAGIHGALHERRASLGGLLQVYTERVHAPLLMRPAVQAVVAVVFITGLFLAAAAVPRLQVGLDQAVALPRDSYLQRYFRDLYSTLRVGPPLYLVVRGLNLTAGAGDADKVCSIAGCRKDSLLSRVSEAALAPDSSFIASPAASWIDDFYSWLNPALPKCCRRHPPGSPFEPATGGPRCPPPDQAPCSADARVCGDCSVCYSELPGGRPPLEGVQEYLPWFLRAVPSEGCAKGGAGAYNNAIQPDPQDPTGPR</sequence>
<dbReference type="OrthoDB" id="6510177at2759"/>
<dbReference type="InterPro" id="IPR053958">
    <property type="entry name" value="HMGCR/SNAP/NPC1-like_SSD"/>
</dbReference>
<keyword evidence="4 12" id="KW-0812">Transmembrane</keyword>
<dbReference type="PROSITE" id="PS50156">
    <property type="entry name" value="SSD"/>
    <property type="match status" value="1"/>
</dbReference>
<feature type="compositionally biased region" description="Gly residues" evidence="11">
    <location>
        <begin position="322"/>
        <end position="338"/>
    </location>
</feature>
<evidence type="ECO:0000256" key="2">
    <source>
        <dbReference type="ARBA" id="ARBA00005585"/>
    </source>
</evidence>
<dbReference type="EMBL" id="KK101324">
    <property type="protein sequence ID" value="KIZ01298.1"/>
    <property type="molecule type" value="Genomic_DNA"/>
</dbReference>
<dbReference type="GO" id="GO:0032934">
    <property type="term" value="F:sterol binding"/>
    <property type="evidence" value="ECO:0007669"/>
    <property type="project" value="TreeGrafter"/>
</dbReference>
<feature type="transmembrane region" description="Helical" evidence="12">
    <location>
        <begin position="715"/>
        <end position="736"/>
    </location>
</feature>
<feature type="region of interest" description="Disordered" evidence="11">
    <location>
        <begin position="317"/>
        <end position="354"/>
    </location>
</feature>
<comment type="subcellular location">
    <subcellularLocation>
        <location evidence="1">Membrane</location>
        <topology evidence="1">Multi-pass membrane protein</topology>
    </subcellularLocation>
</comment>
<dbReference type="PANTHER" id="PTHR45727">
    <property type="entry name" value="NPC INTRACELLULAR CHOLESTEROL TRANSPORTER 1"/>
    <property type="match status" value="1"/>
</dbReference>
<evidence type="ECO:0000256" key="8">
    <source>
        <dbReference type="ARBA" id="ARBA00023136"/>
    </source>
</evidence>
<keyword evidence="5" id="KW-0732">Signal</keyword>
<keyword evidence="15" id="KW-1185">Reference proteome</keyword>
<comment type="similarity">
    <text evidence="2">Belongs to the patched family.</text>
</comment>
<dbReference type="GO" id="GO:0015918">
    <property type="term" value="P:sterol transport"/>
    <property type="evidence" value="ECO:0007669"/>
    <property type="project" value="TreeGrafter"/>
</dbReference>
<dbReference type="InterPro" id="IPR000731">
    <property type="entry name" value="SSD"/>
</dbReference>
<dbReference type="Gene3D" id="1.20.1640.10">
    <property type="entry name" value="Multidrug efflux transporter AcrB transmembrane domain"/>
    <property type="match status" value="1"/>
</dbReference>
<keyword evidence="6 12" id="KW-1133">Transmembrane helix</keyword>
<evidence type="ECO:0000256" key="11">
    <source>
        <dbReference type="SAM" id="MobiDB-lite"/>
    </source>
</evidence>
<dbReference type="SUPFAM" id="SSF82866">
    <property type="entry name" value="Multidrug efflux transporter AcrB transmembrane domain"/>
    <property type="match status" value="1"/>
</dbReference>
<dbReference type="InterPro" id="IPR053956">
    <property type="entry name" value="NPC1_MLD"/>
</dbReference>
<dbReference type="InterPro" id="IPR032190">
    <property type="entry name" value="NPC1_N"/>
</dbReference>
<dbReference type="KEGG" id="mng:MNEG_6664"/>
<feature type="transmembrane region" description="Helical" evidence="12">
    <location>
        <begin position="674"/>
        <end position="695"/>
    </location>
</feature>
<evidence type="ECO:0000256" key="10">
    <source>
        <dbReference type="ARBA" id="ARBA00023180"/>
    </source>
</evidence>
<gene>
    <name evidence="14" type="ORF">MNEG_6664</name>
</gene>
<keyword evidence="9" id="KW-1015">Disulfide bond</keyword>
<keyword evidence="8 12" id="KW-0472">Membrane</keyword>
<dbReference type="Proteomes" id="UP000054498">
    <property type="component" value="Unassembled WGS sequence"/>
</dbReference>
<feature type="transmembrane region" description="Helical" evidence="12">
    <location>
        <begin position="253"/>
        <end position="272"/>
    </location>
</feature>
<keyword evidence="7" id="KW-0445">Lipid transport</keyword>
<name>A0A0D2JQE2_9CHLO</name>
<evidence type="ECO:0000256" key="4">
    <source>
        <dbReference type="ARBA" id="ARBA00022692"/>
    </source>
</evidence>
<dbReference type="AlphaFoldDB" id="A0A0D2JQE2"/>
<feature type="compositionally biased region" description="Gly residues" evidence="11">
    <location>
        <begin position="907"/>
        <end position="916"/>
    </location>
</feature>
<feature type="transmembrane region" description="Helical" evidence="12">
    <location>
        <begin position="971"/>
        <end position="991"/>
    </location>
</feature>
<evidence type="ECO:0000256" key="6">
    <source>
        <dbReference type="ARBA" id="ARBA00022989"/>
    </source>
</evidence>
<feature type="domain" description="SSD" evidence="13">
    <location>
        <begin position="643"/>
        <end position="810"/>
    </location>
</feature>
<reference evidence="14 15" key="1">
    <citation type="journal article" date="2013" name="BMC Genomics">
        <title>Reconstruction of the lipid metabolism for the microalga Monoraphidium neglectum from its genome sequence reveals characteristics suitable for biofuel production.</title>
        <authorList>
            <person name="Bogen C."/>
            <person name="Al-Dilaimi A."/>
            <person name="Albersmeier A."/>
            <person name="Wichmann J."/>
            <person name="Grundmann M."/>
            <person name="Rupp O."/>
            <person name="Lauersen K.J."/>
            <person name="Blifernez-Klassen O."/>
            <person name="Kalinowski J."/>
            <person name="Goesmann A."/>
            <person name="Mussgnug J.H."/>
            <person name="Kruse O."/>
        </authorList>
    </citation>
    <scope>NUCLEOTIDE SEQUENCE [LARGE SCALE GENOMIC DNA]</scope>
    <source>
        <strain evidence="14 15">SAG 48.87</strain>
    </source>
</reference>
<protein>
    <recommendedName>
        <fullName evidence="13">SSD domain-containing protein</fullName>
    </recommendedName>
</protein>
<organism evidence="14 15">
    <name type="scientific">Monoraphidium neglectum</name>
    <dbReference type="NCBI Taxonomy" id="145388"/>
    <lineage>
        <taxon>Eukaryota</taxon>
        <taxon>Viridiplantae</taxon>
        <taxon>Chlorophyta</taxon>
        <taxon>core chlorophytes</taxon>
        <taxon>Chlorophyceae</taxon>
        <taxon>CS clade</taxon>
        <taxon>Sphaeropleales</taxon>
        <taxon>Selenastraceae</taxon>
        <taxon>Monoraphidium</taxon>
    </lineage>
</organism>
<dbReference type="GeneID" id="25739540"/>
<dbReference type="GO" id="GO:0016020">
    <property type="term" value="C:membrane"/>
    <property type="evidence" value="ECO:0007669"/>
    <property type="project" value="UniProtKB-SubCell"/>
</dbReference>
<evidence type="ECO:0000256" key="1">
    <source>
        <dbReference type="ARBA" id="ARBA00004141"/>
    </source>
</evidence>
<feature type="region of interest" description="Disordered" evidence="11">
    <location>
        <begin position="179"/>
        <end position="204"/>
    </location>
</feature>
<evidence type="ECO:0000313" key="15">
    <source>
        <dbReference type="Proteomes" id="UP000054498"/>
    </source>
</evidence>
<feature type="transmembrane region" description="Helical" evidence="12">
    <location>
        <begin position="378"/>
        <end position="397"/>
    </location>
</feature>
<proteinExistence type="inferred from homology"/>
<dbReference type="Pfam" id="PF12349">
    <property type="entry name" value="Sterol-sensing"/>
    <property type="match status" value="1"/>
</dbReference>
<dbReference type="PANTHER" id="PTHR45727:SF2">
    <property type="entry name" value="NPC INTRACELLULAR CHOLESTEROL TRANSPORTER 1"/>
    <property type="match status" value="1"/>
</dbReference>
<evidence type="ECO:0000256" key="9">
    <source>
        <dbReference type="ARBA" id="ARBA00023157"/>
    </source>
</evidence>